<organism evidence="2 3">
    <name type="scientific">Kribbella soli</name>
    <dbReference type="NCBI Taxonomy" id="1124743"/>
    <lineage>
        <taxon>Bacteria</taxon>
        <taxon>Bacillati</taxon>
        <taxon>Actinomycetota</taxon>
        <taxon>Actinomycetes</taxon>
        <taxon>Propionibacteriales</taxon>
        <taxon>Kribbellaceae</taxon>
        <taxon>Kribbella</taxon>
    </lineage>
</organism>
<dbReference type="EMBL" id="SJJZ01000002">
    <property type="protein sequence ID" value="TCC08171.1"/>
    <property type="molecule type" value="Genomic_DNA"/>
</dbReference>
<accession>A0A4R0HCD0</accession>
<reference evidence="2 3" key="1">
    <citation type="submission" date="2019-02" db="EMBL/GenBank/DDBJ databases">
        <title>Kribbella capetownensis sp. nov. and Kribbella speibonae sp. nov., isolated from soil.</title>
        <authorList>
            <person name="Curtis S.M."/>
            <person name="Norton I."/>
            <person name="Everest G.J."/>
            <person name="Meyers P.R."/>
        </authorList>
    </citation>
    <scope>NUCLEOTIDE SEQUENCE [LARGE SCALE GENOMIC DNA]</scope>
    <source>
        <strain evidence="2 3">KCTC 29219</strain>
    </source>
</reference>
<evidence type="ECO:0000313" key="3">
    <source>
        <dbReference type="Proteomes" id="UP000292346"/>
    </source>
</evidence>
<evidence type="ECO:0000259" key="1">
    <source>
        <dbReference type="Pfam" id="PF13228"/>
    </source>
</evidence>
<dbReference type="RefSeq" id="WP_131339335.1">
    <property type="nucleotide sequence ID" value="NZ_SJJZ01000002.1"/>
</dbReference>
<dbReference type="OrthoDB" id="3030at2"/>
<comment type="caution">
    <text evidence="2">The sequence shown here is derived from an EMBL/GenBank/DDBJ whole genome shotgun (WGS) entry which is preliminary data.</text>
</comment>
<evidence type="ECO:0000313" key="2">
    <source>
        <dbReference type="EMBL" id="TCC08171.1"/>
    </source>
</evidence>
<feature type="domain" description="DUF4037" evidence="1">
    <location>
        <begin position="103"/>
        <end position="200"/>
    </location>
</feature>
<sequence length="320" mass="36300">MTSGLELCRKFYDEVVRHVVDVPHSAALLGRGSEVLGFDDEMSTDHNCEARALVFVPDGVELRLEVPPTFEGRTALVEVHTVRGYFLDQMGFDVDVALTVRDWLTSPESILRQFTAGGVFHDELGLEDIRDRLAYYPDDVWRYLMITAWWRVHPEMNLVGRAGYVGDDLGSALIGARMVEDLMRLCFLMERQYAPYSKWFGSAFGRLSCGPSIGPLCREVLRAESWQERERALSAAYLAVGELHNQLAITPPIELGVVRMCDRPFEVVWGDFIGALTADIQDPDVRRLLERWPVGGIEQVRTVLWRVADRRQLVGLLDSR</sequence>
<protein>
    <submittedName>
        <fullName evidence="2">DUF4037 domain-containing protein</fullName>
    </submittedName>
</protein>
<proteinExistence type="predicted"/>
<dbReference type="Pfam" id="PF13228">
    <property type="entry name" value="DUF4037"/>
    <property type="match status" value="1"/>
</dbReference>
<name>A0A4R0HCD0_9ACTN</name>
<keyword evidence="3" id="KW-1185">Reference proteome</keyword>
<dbReference type="InterPro" id="IPR025117">
    <property type="entry name" value="DUF4037"/>
</dbReference>
<dbReference type="AlphaFoldDB" id="A0A4R0HCD0"/>
<gene>
    <name evidence="2" type="ORF">E0H45_19870</name>
</gene>
<dbReference type="Proteomes" id="UP000292346">
    <property type="component" value="Unassembled WGS sequence"/>
</dbReference>